<dbReference type="InterPro" id="IPR001841">
    <property type="entry name" value="Znf_RING"/>
</dbReference>
<gene>
    <name evidence="3" type="ORF">CHLNCDRAFT_55921</name>
</gene>
<dbReference type="Proteomes" id="UP000008141">
    <property type="component" value="Unassembled WGS sequence"/>
</dbReference>
<evidence type="ECO:0000313" key="4">
    <source>
        <dbReference type="Proteomes" id="UP000008141"/>
    </source>
</evidence>
<evidence type="ECO:0000256" key="1">
    <source>
        <dbReference type="SAM" id="MobiDB-lite"/>
    </source>
</evidence>
<dbReference type="Gene3D" id="3.30.40.10">
    <property type="entry name" value="Zinc/RING finger domain, C3HC4 (zinc finger)"/>
    <property type="match status" value="1"/>
</dbReference>
<dbReference type="Pfam" id="PF13639">
    <property type="entry name" value="zf-RING_2"/>
    <property type="match status" value="1"/>
</dbReference>
<name>E1ZUT5_CHLVA</name>
<dbReference type="InParanoid" id="E1ZUT5"/>
<accession>E1ZUT5</accession>
<protein>
    <recommendedName>
        <fullName evidence="2">RING-type domain-containing protein</fullName>
    </recommendedName>
</protein>
<organism evidence="4">
    <name type="scientific">Chlorella variabilis</name>
    <name type="common">Green alga</name>
    <dbReference type="NCBI Taxonomy" id="554065"/>
    <lineage>
        <taxon>Eukaryota</taxon>
        <taxon>Viridiplantae</taxon>
        <taxon>Chlorophyta</taxon>
        <taxon>core chlorophytes</taxon>
        <taxon>Trebouxiophyceae</taxon>
        <taxon>Chlorellales</taxon>
        <taxon>Chlorellaceae</taxon>
        <taxon>Chlorella clade</taxon>
        <taxon>Chlorella</taxon>
    </lineage>
</organism>
<dbReference type="GeneID" id="17349843"/>
<evidence type="ECO:0000313" key="3">
    <source>
        <dbReference type="EMBL" id="EFN50410.1"/>
    </source>
</evidence>
<reference evidence="3 4" key="1">
    <citation type="journal article" date="2010" name="Plant Cell">
        <title>The Chlorella variabilis NC64A genome reveals adaptation to photosymbiosis, coevolution with viruses, and cryptic sex.</title>
        <authorList>
            <person name="Blanc G."/>
            <person name="Duncan G."/>
            <person name="Agarkova I."/>
            <person name="Borodovsky M."/>
            <person name="Gurnon J."/>
            <person name="Kuo A."/>
            <person name="Lindquist E."/>
            <person name="Lucas S."/>
            <person name="Pangilinan J."/>
            <person name="Polle J."/>
            <person name="Salamov A."/>
            <person name="Terry A."/>
            <person name="Yamada T."/>
            <person name="Dunigan D.D."/>
            <person name="Grigoriev I.V."/>
            <person name="Claverie J.M."/>
            <person name="Van Etten J.L."/>
        </authorList>
    </citation>
    <scope>NUCLEOTIDE SEQUENCE [LARGE SCALE GENOMIC DNA]</scope>
    <source>
        <strain evidence="3 4">NC64A</strain>
    </source>
</reference>
<dbReference type="EMBL" id="GL434248">
    <property type="protein sequence ID" value="EFN50410.1"/>
    <property type="molecule type" value="Genomic_DNA"/>
</dbReference>
<dbReference type="OrthoDB" id="512579at2759"/>
<proteinExistence type="predicted"/>
<feature type="region of interest" description="Disordered" evidence="1">
    <location>
        <begin position="1"/>
        <end position="65"/>
    </location>
</feature>
<dbReference type="AlphaFoldDB" id="E1ZUT5"/>
<dbReference type="RefSeq" id="XP_005842542.1">
    <property type="nucleotide sequence ID" value="XM_005842485.1"/>
</dbReference>
<sequence>MQQAAQAPPPLPEAQLAQLPVHVHRTPTKKSRKQRSTPFDLTPRAGAGEGAEPATPASCGGKRRPAAAAQQASWILSLPCRHQYHEGCVKTWLRYKGLDATCPNCVAKVFSRSHAGPPRQAAPAPSAT</sequence>
<dbReference type="SUPFAM" id="SSF57850">
    <property type="entry name" value="RING/U-box"/>
    <property type="match status" value="1"/>
</dbReference>
<feature type="compositionally biased region" description="Low complexity" evidence="1">
    <location>
        <begin position="42"/>
        <end position="57"/>
    </location>
</feature>
<evidence type="ECO:0000259" key="2">
    <source>
        <dbReference type="Pfam" id="PF13639"/>
    </source>
</evidence>
<dbReference type="InterPro" id="IPR013083">
    <property type="entry name" value="Znf_RING/FYVE/PHD"/>
</dbReference>
<keyword evidence="4" id="KW-1185">Reference proteome</keyword>
<dbReference type="KEGG" id="cvr:CHLNCDRAFT_55921"/>
<feature type="compositionally biased region" description="Basic residues" evidence="1">
    <location>
        <begin position="22"/>
        <end position="35"/>
    </location>
</feature>
<feature type="domain" description="RING-type" evidence="2">
    <location>
        <begin position="75"/>
        <end position="105"/>
    </location>
</feature>